<dbReference type="EMBL" id="CP001398">
    <property type="protein sequence ID" value="ACS32763.1"/>
    <property type="molecule type" value="Genomic_DNA"/>
</dbReference>
<organism evidence="4 5">
    <name type="scientific">Thermococcus gammatolerans (strain DSM 15229 / JCM 11827 / EJ3)</name>
    <dbReference type="NCBI Taxonomy" id="593117"/>
    <lineage>
        <taxon>Archaea</taxon>
        <taxon>Methanobacteriati</taxon>
        <taxon>Methanobacteriota</taxon>
        <taxon>Thermococci</taxon>
        <taxon>Thermococcales</taxon>
        <taxon>Thermococcaceae</taxon>
        <taxon>Thermococcus</taxon>
    </lineage>
</organism>
<accession>C5A3F1</accession>
<reference evidence="4 5" key="1">
    <citation type="journal article" date="2007" name="Genome Biol.">
        <title>Genome analysis and genome-wide proteomics of Thermococcus gammatolerans, the most radioresistant organism known amongst the Archaea.</title>
        <authorList>
            <person name="Zivanovic Y."/>
            <person name="Armengaud J."/>
            <person name="Lagorce A."/>
            <person name="Leplat C."/>
            <person name="Guerin P."/>
            <person name="Dutertre M."/>
            <person name="Anthouard V."/>
            <person name="Forterre P."/>
            <person name="Wincker P."/>
            <person name="Confalonieri F."/>
        </authorList>
    </citation>
    <scope>NUCLEOTIDE SEQUENCE [LARGE SCALE GENOMIC DNA]</scope>
    <source>
        <strain evidence="5">DSM 15229 / JCM 11827 / EJ3</strain>
    </source>
</reference>
<dbReference type="InterPro" id="IPR029061">
    <property type="entry name" value="THDP-binding"/>
</dbReference>
<sequence>MMKMAVRKPPITTREYWAPGHAACAGCGCAIALKLATKAFSEAMEEKYGDPNAFAIAQATGCMEVVSAVFPYTAWKVPWVHVAFENAAAAASGIEAAWKKKGLKGKILAIGGDGGTADIGLQALSGMLERRHNVVYLMYDNEAYMNTGIQRSSSTPYGAWTTTSPPGKYSIGEDKPKKWVALIAAAHQVPYVATASIGNPFDFVRKMKKAAKVDGPAFVQVHCTCPTGWKSPLEKGVEIARLAIETGIWPLFEIENGDFHNIKIQSPGGGAKVKREGGKVVAIEFKKPIEEYLKLQGRFKHLFKRPEAIDQLREQIKAMWKVLGVEVTLPKPEE</sequence>
<dbReference type="PANTHER" id="PTHR42897:SF2">
    <property type="entry name" value="PYRUVATE SYNTHASE SUBUNIT PORB"/>
    <property type="match status" value="1"/>
</dbReference>
<dbReference type="InterPro" id="IPR011766">
    <property type="entry name" value="TPP_enzyme_TPP-bd"/>
</dbReference>
<proteinExistence type="predicted"/>
<dbReference type="PANTHER" id="PTHR42897">
    <property type="entry name" value="PYRUVATE SYNTHASE SUBUNIT PORB"/>
    <property type="match status" value="1"/>
</dbReference>
<dbReference type="PaxDb" id="593117-TGAM_0261"/>
<dbReference type="CDD" id="cd03376">
    <property type="entry name" value="TPP_PFOR_porB_like"/>
    <property type="match status" value="1"/>
</dbReference>
<dbReference type="KEGG" id="tga:TGAM_0261"/>
<dbReference type="GO" id="GO:0030976">
    <property type="term" value="F:thiamine pyrophosphate binding"/>
    <property type="evidence" value="ECO:0007669"/>
    <property type="project" value="InterPro"/>
</dbReference>
<keyword evidence="4" id="KW-0670">Pyruvate</keyword>
<gene>
    <name evidence="4" type="primary">porB</name>
    <name evidence="4" type="ordered locus">TGAM_0261</name>
</gene>
<dbReference type="NCBIfam" id="NF008819">
    <property type="entry name" value="PRK11865.1"/>
    <property type="match status" value="1"/>
</dbReference>
<dbReference type="Gene3D" id="3.40.50.970">
    <property type="match status" value="2"/>
</dbReference>
<dbReference type="Pfam" id="PF02775">
    <property type="entry name" value="TPP_enzyme_C"/>
    <property type="match status" value="1"/>
</dbReference>
<dbReference type="GO" id="GO:0019164">
    <property type="term" value="F:pyruvate synthase activity"/>
    <property type="evidence" value="ECO:0007669"/>
    <property type="project" value="UniProtKB-EC"/>
</dbReference>
<dbReference type="SUPFAM" id="SSF52518">
    <property type="entry name" value="Thiamin diphosphate-binding fold (THDP-binding)"/>
    <property type="match status" value="1"/>
</dbReference>
<dbReference type="AlphaFoldDB" id="C5A3F1"/>
<keyword evidence="2 4" id="KW-0560">Oxidoreductase</keyword>
<evidence type="ECO:0000259" key="3">
    <source>
        <dbReference type="Pfam" id="PF02775"/>
    </source>
</evidence>
<dbReference type="PATRIC" id="fig|593117.10.peg.264"/>
<evidence type="ECO:0000313" key="4">
    <source>
        <dbReference type="EMBL" id="ACS32763.1"/>
    </source>
</evidence>
<comment type="subunit">
    <text evidence="1">Heterotetramer of one alpha, one beta, one delta and one gamma chain.</text>
</comment>
<evidence type="ECO:0000313" key="5">
    <source>
        <dbReference type="Proteomes" id="UP000001488"/>
    </source>
</evidence>
<dbReference type="PROSITE" id="PS51257">
    <property type="entry name" value="PROKAR_LIPOPROTEIN"/>
    <property type="match status" value="1"/>
</dbReference>
<dbReference type="STRING" id="593117.TGAM_0261"/>
<dbReference type="InterPro" id="IPR051479">
    <property type="entry name" value="PorB-like"/>
</dbReference>
<dbReference type="HOGENOM" id="CLU_058423_0_0_2"/>
<dbReference type="Proteomes" id="UP000001488">
    <property type="component" value="Chromosome"/>
</dbReference>
<evidence type="ECO:0000256" key="2">
    <source>
        <dbReference type="ARBA" id="ARBA00023002"/>
    </source>
</evidence>
<keyword evidence="5" id="KW-1185">Reference proteome</keyword>
<evidence type="ECO:0000256" key="1">
    <source>
        <dbReference type="ARBA" id="ARBA00011595"/>
    </source>
</evidence>
<dbReference type="eggNOG" id="arCOG01601">
    <property type="taxonomic scope" value="Archaea"/>
</dbReference>
<dbReference type="EC" id="1.2.7.1" evidence="4"/>
<protein>
    <submittedName>
        <fullName evidence="4">Pyruvate synthase subunit porB (Pyruvate oxidoreductase beta chain) (Pyruvate ferredoxin oxidoreductase) (PorB)</fullName>
        <ecNumber evidence="4">1.2.7.1</ecNumber>
    </submittedName>
</protein>
<feature type="domain" description="Thiamine pyrophosphate enzyme TPP-binding" evidence="3">
    <location>
        <begin position="60"/>
        <end position="221"/>
    </location>
</feature>
<name>C5A3F1_THEGJ</name>